<dbReference type="Proteomes" id="UP000319716">
    <property type="component" value="Unassembled WGS sequence"/>
</dbReference>
<protein>
    <recommendedName>
        <fullName evidence="3">Tryptophan synthase beta chain</fullName>
    </recommendedName>
</protein>
<proteinExistence type="predicted"/>
<dbReference type="AlphaFoldDB" id="A0A4Y1ZFD6"/>
<evidence type="ECO:0000313" key="2">
    <source>
        <dbReference type="Proteomes" id="UP000319716"/>
    </source>
</evidence>
<name>A0A4Y1ZFD6_9BACL</name>
<evidence type="ECO:0008006" key="3">
    <source>
        <dbReference type="Google" id="ProtNLM"/>
    </source>
</evidence>
<sequence length="51" mass="5783">MVRQAQAENKYRTDEKGRFAAFGGQYVPETLMHAVLELEKGFKDAITDSSF</sequence>
<evidence type="ECO:0000313" key="1">
    <source>
        <dbReference type="EMBL" id="GAY77785.1"/>
    </source>
</evidence>
<dbReference type="InterPro" id="IPR036052">
    <property type="entry name" value="TrpB-like_PALP_sf"/>
</dbReference>
<accession>A0A4Y1ZFD6</accession>
<dbReference type="Gene3D" id="3.40.50.1100">
    <property type="match status" value="1"/>
</dbReference>
<organism evidence="1 2">
    <name type="scientific">Sporolactobacillus inulinus</name>
    <dbReference type="NCBI Taxonomy" id="2078"/>
    <lineage>
        <taxon>Bacteria</taxon>
        <taxon>Bacillati</taxon>
        <taxon>Bacillota</taxon>
        <taxon>Bacilli</taxon>
        <taxon>Bacillales</taxon>
        <taxon>Sporolactobacillaceae</taxon>
        <taxon>Sporolactobacillus</taxon>
    </lineage>
</organism>
<reference evidence="1 2" key="1">
    <citation type="submission" date="2017-11" db="EMBL/GenBank/DDBJ databases">
        <title>Draft Genome Sequence of Sporolactobacillus inulinus NBRC 111894 Isolated from Koso, a Japanese Sugar-Vegetable Fermented Beverage.</title>
        <authorList>
            <person name="Chiou T.Y."/>
            <person name="Oshima K."/>
            <person name="Suda W."/>
            <person name="Hattori M."/>
            <person name="Takahashi T."/>
        </authorList>
    </citation>
    <scope>NUCLEOTIDE SEQUENCE [LARGE SCALE GENOMIC DNA]</scope>
    <source>
        <strain evidence="1 2">NBRC111894</strain>
    </source>
</reference>
<dbReference type="GO" id="GO:1901605">
    <property type="term" value="P:alpha-amino acid metabolic process"/>
    <property type="evidence" value="ECO:0007669"/>
    <property type="project" value="UniProtKB-ARBA"/>
</dbReference>
<dbReference type="EMBL" id="BEXB01000033">
    <property type="protein sequence ID" value="GAY77785.1"/>
    <property type="molecule type" value="Genomic_DNA"/>
</dbReference>
<comment type="caution">
    <text evidence="1">The sequence shown here is derived from an EMBL/GenBank/DDBJ whole genome shotgun (WGS) entry which is preliminary data.</text>
</comment>
<gene>
    <name evidence="1" type="ORF">NBRC111894_3339</name>
</gene>